<dbReference type="InterPro" id="IPR008988">
    <property type="entry name" value="Transcriptional_repressor_C"/>
</dbReference>
<comment type="catalytic activity">
    <reaction evidence="6">
        <text>biotin + L-lysyl-[protein] + ATP = N(6)-biotinyl-L-lysyl-[protein] + AMP + diphosphate + H(+)</text>
        <dbReference type="Rhea" id="RHEA:11756"/>
        <dbReference type="Rhea" id="RHEA-COMP:9752"/>
        <dbReference type="Rhea" id="RHEA-COMP:10505"/>
        <dbReference type="ChEBI" id="CHEBI:15378"/>
        <dbReference type="ChEBI" id="CHEBI:29969"/>
        <dbReference type="ChEBI" id="CHEBI:30616"/>
        <dbReference type="ChEBI" id="CHEBI:33019"/>
        <dbReference type="ChEBI" id="CHEBI:57586"/>
        <dbReference type="ChEBI" id="CHEBI:83144"/>
        <dbReference type="ChEBI" id="CHEBI:456215"/>
        <dbReference type="EC" id="6.3.4.15"/>
    </reaction>
</comment>
<evidence type="ECO:0000256" key="1">
    <source>
        <dbReference type="ARBA" id="ARBA00022598"/>
    </source>
</evidence>
<dbReference type="NCBIfam" id="TIGR00121">
    <property type="entry name" value="birA_ligase"/>
    <property type="match status" value="1"/>
</dbReference>
<dbReference type="CDD" id="cd16442">
    <property type="entry name" value="BPL"/>
    <property type="match status" value="1"/>
</dbReference>
<keyword evidence="2" id="KW-0547">Nucleotide-binding</keyword>
<sequence length="262" mass="28028">MPDAAQNTLDLPQVLDRTTVGHVHYLPETDSTNEVALARAAQIPDDTSELVLTSRQLRGKGRGENRWWAGEGALTFSLITPRLPLPTEHTPRLSLAAGLAICQAVEQSVPTGETRLKWPNDVYLNGRKAAGILIESPGVAVGRFVVGVGINVNNRFADAPPEVQQRAVSLADAAGGPLDLTGVLIDCLRQFDACLAMLLAGDPQLAGLWRAWSLLDGRRVRLALPAEVVEGVCRGIAEDGALLIEQPGGDRACYGGVVEWFE</sequence>
<dbReference type="RefSeq" id="WP_146568418.1">
    <property type="nucleotide sequence ID" value="NZ_SIHJ01000004.1"/>
</dbReference>
<dbReference type="EC" id="6.3.4.15" evidence="5"/>
<evidence type="ECO:0000256" key="6">
    <source>
        <dbReference type="ARBA" id="ARBA00047846"/>
    </source>
</evidence>
<dbReference type="Pfam" id="PF03099">
    <property type="entry name" value="BPL_LplA_LipB"/>
    <property type="match status" value="1"/>
</dbReference>
<evidence type="ECO:0000256" key="4">
    <source>
        <dbReference type="ARBA" id="ARBA00023267"/>
    </source>
</evidence>
<dbReference type="PROSITE" id="PS51733">
    <property type="entry name" value="BPL_LPL_CATALYTIC"/>
    <property type="match status" value="1"/>
</dbReference>
<evidence type="ECO:0000259" key="7">
    <source>
        <dbReference type="PROSITE" id="PS51733"/>
    </source>
</evidence>
<dbReference type="GO" id="GO:0004077">
    <property type="term" value="F:biotin--[biotin carboxyl-carrier protein] ligase activity"/>
    <property type="evidence" value="ECO:0007669"/>
    <property type="project" value="UniProtKB-EC"/>
</dbReference>
<feature type="domain" description="BPL/LPL catalytic" evidence="7">
    <location>
        <begin position="24"/>
        <end position="199"/>
    </location>
</feature>
<dbReference type="Proteomes" id="UP000316714">
    <property type="component" value="Unassembled WGS sequence"/>
</dbReference>
<accession>A0A5C5UY06</accession>
<dbReference type="InterPro" id="IPR004143">
    <property type="entry name" value="BPL_LPL_catalytic"/>
</dbReference>
<dbReference type="OrthoDB" id="9807064at2"/>
<dbReference type="GO" id="GO:0005737">
    <property type="term" value="C:cytoplasm"/>
    <property type="evidence" value="ECO:0007669"/>
    <property type="project" value="TreeGrafter"/>
</dbReference>
<organism evidence="8 9">
    <name type="scientific">Posidoniimonas corsicana</name>
    <dbReference type="NCBI Taxonomy" id="1938618"/>
    <lineage>
        <taxon>Bacteria</taxon>
        <taxon>Pseudomonadati</taxon>
        <taxon>Planctomycetota</taxon>
        <taxon>Planctomycetia</taxon>
        <taxon>Pirellulales</taxon>
        <taxon>Lacipirellulaceae</taxon>
        <taxon>Posidoniimonas</taxon>
    </lineage>
</organism>
<proteinExistence type="predicted"/>
<keyword evidence="4" id="KW-0092">Biotin</keyword>
<dbReference type="SUPFAM" id="SSF55681">
    <property type="entry name" value="Class II aaRS and biotin synthetases"/>
    <property type="match status" value="1"/>
</dbReference>
<evidence type="ECO:0000256" key="2">
    <source>
        <dbReference type="ARBA" id="ARBA00022741"/>
    </source>
</evidence>
<comment type="caution">
    <text evidence="8">The sequence shown here is derived from an EMBL/GenBank/DDBJ whole genome shotgun (WGS) entry which is preliminary data.</text>
</comment>
<gene>
    <name evidence="8" type="primary">birA</name>
    <name evidence="8" type="ORF">KOR34_46120</name>
</gene>
<keyword evidence="9" id="KW-1185">Reference proteome</keyword>
<reference evidence="8 9" key="1">
    <citation type="submission" date="2019-02" db="EMBL/GenBank/DDBJ databases">
        <title>Deep-cultivation of Planctomycetes and their phenomic and genomic characterization uncovers novel biology.</title>
        <authorList>
            <person name="Wiegand S."/>
            <person name="Jogler M."/>
            <person name="Boedeker C."/>
            <person name="Pinto D."/>
            <person name="Vollmers J."/>
            <person name="Rivas-Marin E."/>
            <person name="Kohn T."/>
            <person name="Peeters S.H."/>
            <person name="Heuer A."/>
            <person name="Rast P."/>
            <person name="Oberbeckmann S."/>
            <person name="Bunk B."/>
            <person name="Jeske O."/>
            <person name="Meyerdierks A."/>
            <person name="Storesund J.E."/>
            <person name="Kallscheuer N."/>
            <person name="Luecker S."/>
            <person name="Lage O.M."/>
            <person name="Pohl T."/>
            <person name="Merkel B.J."/>
            <person name="Hornburger P."/>
            <person name="Mueller R.-W."/>
            <person name="Bruemmer F."/>
            <person name="Labrenz M."/>
            <person name="Spormann A.M."/>
            <person name="Op Den Camp H."/>
            <person name="Overmann J."/>
            <person name="Amann R."/>
            <person name="Jetten M.S.M."/>
            <person name="Mascher T."/>
            <person name="Medema M.H."/>
            <person name="Devos D.P."/>
            <person name="Kaster A.-K."/>
            <person name="Ovreas L."/>
            <person name="Rohde M."/>
            <person name="Galperin M.Y."/>
            <person name="Jogler C."/>
        </authorList>
    </citation>
    <scope>NUCLEOTIDE SEQUENCE [LARGE SCALE GENOMIC DNA]</scope>
    <source>
        <strain evidence="8 9">KOR34</strain>
    </source>
</reference>
<evidence type="ECO:0000313" key="8">
    <source>
        <dbReference type="EMBL" id="TWT31236.1"/>
    </source>
</evidence>
<keyword evidence="1 8" id="KW-0436">Ligase</keyword>
<protein>
    <recommendedName>
        <fullName evidence="5">biotin--[biotin carboxyl-carrier protein] ligase</fullName>
        <ecNumber evidence="5">6.3.4.15</ecNumber>
    </recommendedName>
</protein>
<evidence type="ECO:0000313" key="9">
    <source>
        <dbReference type="Proteomes" id="UP000316714"/>
    </source>
</evidence>
<evidence type="ECO:0000256" key="5">
    <source>
        <dbReference type="ARBA" id="ARBA00024227"/>
    </source>
</evidence>
<dbReference type="PANTHER" id="PTHR12835:SF5">
    <property type="entry name" value="BIOTIN--PROTEIN LIGASE"/>
    <property type="match status" value="1"/>
</dbReference>
<name>A0A5C5UY06_9BACT</name>
<dbReference type="GO" id="GO:0005524">
    <property type="term" value="F:ATP binding"/>
    <property type="evidence" value="ECO:0007669"/>
    <property type="project" value="UniProtKB-KW"/>
</dbReference>
<dbReference type="EMBL" id="SIHJ01000004">
    <property type="protein sequence ID" value="TWT31236.1"/>
    <property type="molecule type" value="Genomic_DNA"/>
</dbReference>
<evidence type="ECO:0000256" key="3">
    <source>
        <dbReference type="ARBA" id="ARBA00022840"/>
    </source>
</evidence>
<dbReference type="InterPro" id="IPR045864">
    <property type="entry name" value="aa-tRNA-synth_II/BPL/LPL"/>
</dbReference>
<dbReference type="InterPro" id="IPR003142">
    <property type="entry name" value="BPL_C"/>
</dbReference>
<dbReference type="Gene3D" id="2.30.30.100">
    <property type="match status" value="1"/>
</dbReference>
<dbReference type="PANTHER" id="PTHR12835">
    <property type="entry name" value="BIOTIN PROTEIN LIGASE"/>
    <property type="match status" value="1"/>
</dbReference>
<keyword evidence="3" id="KW-0067">ATP-binding</keyword>
<dbReference type="Pfam" id="PF02237">
    <property type="entry name" value="BPL_C"/>
    <property type="match status" value="1"/>
</dbReference>
<dbReference type="AlphaFoldDB" id="A0A5C5UY06"/>
<dbReference type="Gene3D" id="3.30.930.10">
    <property type="entry name" value="Bira Bifunctional Protein, Domain 2"/>
    <property type="match status" value="1"/>
</dbReference>
<dbReference type="SUPFAM" id="SSF50037">
    <property type="entry name" value="C-terminal domain of transcriptional repressors"/>
    <property type="match status" value="1"/>
</dbReference>
<dbReference type="InterPro" id="IPR004408">
    <property type="entry name" value="Biotin_CoA_COase_ligase"/>
</dbReference>